<dbReference type="NCBIfam" id="TIGR00046">
    <property type="entry name" value="RsmE family RNA methyltransferase"/>
    <property type="match status" value="1"/>
</dbReference>
<accession>B0MQ00</accession>
<dbReference type="InterPro" id="IPR015947">
    <property type="entry name" value="PUA-like_sf"/>
</dbReference>
<evidence type="ECO:0000313" key="15">
    <source>
        <dbReference type="EMBL" id="EDS00278.1"/>
    </source>
</evidence>
<dbReference type="InterPro" id="IPR046887">
    <property type="entry name" value="RsmE_PUA-like"/>
</dbReference>
<evidence type="ECO:0000256" key="8">
    <source>
        <dbReference type="ARBA" id="ARBA00022679"/>
    </source>
</evidence>
<evidence type="ECO:0000313" key="16">
    <source>
        <dbReference type="Proteomes" id="UP000005326"/>
    </source>
</evidence>
<dbReference type="SUPFAM" id="SSF88697">
    <property type="entry name" value="PUA domain-like"/>
    <property type="match status" value="1"/>
</dbReference>
<dbReference type="Gene3D" id="3.40.1280.10">
    <property type="match status" value="1"/>
</dbReference>
<evidence type="ECO:0000256" key="9">
    <source>
        <dbReference type="ARBA" id="ARBA00022691"/>
    </source>
</evidence>
<evidence type="ECO:0000256" key="7">
    <source>
        <dbReference type="ARBA" id="ARBA00022603"/>
    </source>
</evidence>
<dbReference type="InterPro" id="IPR029026">
    <property type="entry name" value="tRNA_m1G_MTases_N"/>
</dbReference>
<name>B0MQ00_9FIRM</name>
<keyword evidence="6 12" id="KW-0698">rRNA processing</keyword>
<reference evidence="15" key="2">
    <citation type="submission" date="2014-06" db="EMBL/GenBank/DDBJ databases">
        <title>Draft genome sequence of Eubacterium siraeum (DSM 15702).</title>
        <authorList>
            <person name="Sudarsanam P."/>
            <person name="Ley R."/>
            <person name="Guruge J."/>
            <person name="Turnbaugh P.J."/>
            <person name="Mahowald M."/>
            <person name="Liep D."/>
            <person name="Gordon J."/>
        </authorList>
    </citation>
    <scope>NUCLEOTIDE SEQUENCE</scope>
    <source>
        <strain evidence="15">DSM 15702</strain>
    </source>
</reference>
<dbReference type="PANTHER" id="PTHR30027:SF3">
    <property type="entry name" value="16S RRNA (URACIL(1498)-N(3))-METHYLTRANSFERASE"/>
    <property type="match status" value="1"/>
</dbReference>
<keyword evidence="9 12" id="KW-0949">S-adenosyl-L-methionine</keyword>
<dbReference type="PIRSF" id="PIRSF015601">
    <property type="entry name" value="MTase_slr0722"/>
    <property type="match status" value="1"/>
</dbReference>
<dbReference type="Pfam" id="PF20260">
    <property type="entry name" value="PUA_4"/>
    <property type="match status" value="1"/>
</dbReference>
<dbReference type="InterPro" id="IPR029028">
    <property type="entry name" value="Alpha/beta_knot_MTases"/>
</dbReference>
<evidence type="ECO:0000259" key="13">
    <source>
        <dbReference type="Pfam" id="PF04452"/>
    </source>
</evidence>
<dbReference type="EC" id="2.1.1.193" evidence="3 12"/>
<evidence type="ECO:0000259" key="14">
    <source>
        <dbReference type="Pfam" id="PF20260"/>
    </source>
</evidence>
<protein>
    <recommendedName>
        <fullName evidence="4 12">Ribosomal RNA small subunit methyltransferase E</fullName>
        <ecNumber evidence="3 12">2.1.1.193</ecNumber>
    </recommendedName>
</protein>
<dbReference type="CDD" id="cd18084">
    <property type="entry name" value="RsmE-like"/>
    <property type="match status" value="1"/>
</dbReference>
<comment type="subcellular location">
    <subcellularLocation>
        <location evidence="1 12">Cytoplasm</location>
    </subcellularLocation>
</comment>
<evidence type="ECO:0000256" key="6">
    <source>
        <dbReference type="ARBA" id="ARBA00022552"/>
    </source>
</evidence>
<dbReference type="AlphaFoldDB" id="B0MQ00"/>
<keyword evidence="5 12" id="KW-0963">Cytoplasm</keyword>
<gene>
    <name evidence="15" type="ORF">EUBSIR_01954</name>
</gene>
<evidence type="ECO:0000256" key="3">
    <source>
        <dbReference type="ARBA" id="ARBA00012328"/>
    </source>
</evidence>
<evidence type="ECO:0000256" key="5">
    <source>
        <dbReference type="ARBA" id="ARBA00022490"/>
    </source>
</evidence>
<comment type="caution">
    <text evidence="15">The sequence shown here is derived from an EMBL/GenBank/DDBJ whole genome shotgun (WGS) entry which is preliminary data.</text>
</comment>
<comment type="catalytic activity">
    <reaction evidence="11 12">
        <text>uridine(1498) in 16S rRNA + S-adenosyl-L-methionine = N(3)-methyluridine(1498) in 16S rRNA + S-adenosyl-L-homocysteine + H(+)</text>
        <dbReference type="Rhea" id="RHEA:42920"/>
        <dbReference type="Rhea" id="RHEA-COMP:10283"/>
        <dbReference type="Rhea" id="RHEA-COMP:10284"/>
        <dbReference type="ChEBI" id="CHEBI:15378"/>
        <dbReference type="ChEBI" id="CHEBI:57856"/>
        <dbReference type="ChEBI" id="CHEBI:59789"/>
        <dbReference type="ChEBI" id="CHEBI:65315"/>
        <dbReference type="ChEBI" id="CHEBI:74502"/>
        <dbReference type="EC" id="2.1.1.193"/>
    </reaction>
</comment>
<dbReference type="SUPFAM" id="SSF75217">
    <property type="entry name" value="alpha/beta knot"/>
    <property type="match status" value="1"/>
</dbReference>
<evidence type="ECO:0000256" key="11">
    <source>
        <dbReference type="ARBA" id="ARBA00047944"/>
    </source>
</evidence>
<feature type="domain" description="Ribosomal RNA small subunit methyltransferase E methyltransferase" evidence="13">
    <location>
        <begin position="90"/>
        <end position="251"/>
    </location>
</feature>
<evidence type="ECO:0000256" key="10">
    <source>
        <dbReference type="ARBA" id="ARBA00025699"/>
    </source>
</evidence>
<dbReference type="InterPro" id="IPR006700">
    <property type="entry name" value="RsmE"/>
</dbReference>
<evidence type="ECO:0000256" key="4">
    <source>
        <dbReference type="ARBA" id="ARBA00013673"/>
    </source>
</evidence>
<organism evidence="15 16">
    <name type="scientific">[Eubacterium] siraeum DSM 15702</name>
    <dbReference type="NCBI Taxonomy" id="428128"/>
    <lineage>
        <taxon>Bacteria</taxon>
        <taxon>Bacillati</taxon>
        <taxon>Bacillota</taxon>
        <taxon>Clostridia</taxon>
        <taxon>Eubacteriales</taxon>
        <taxon>Oscillospiraceae</taxon>
        <taxon>Oscillospiraceae incertae sedis</taxon>
    </lineage>
</organism>
<evidence type="ECO:0000256" key="1">
    <source>
        <dbReference type="ARBA" id="ARBA00004496"/>
    </source>
</evidence>
<comment type="similarity">
    <text evidence="2 12">Belongs to the RNA methyltransferase RsmE family.</text>
</comment>
<comment type="function">
    <text evidence="10 12">Specifically methylates the N3 position of the uracil ring of uridine 1498 (m3U1498) in 16S rRNA. Acts on the fully assembled 30S ribosomal subunit.</text>
</comment>
<dbReference type="PANTHER" id="PTHR30027">
    <property type="entry name" value="RIBOSOMAL RNA SMALL SUBUNIT METHYLTRANSFERASE E"/>
    <property type="match status" value="1"/>
</dbReference>
<evidence type="ECO:0000256" key="12">
    <source>
        <dbReference type="PIRNR" id="PIRNR015601"/>
    </source>
</evidence>
<dbReference type="GO" id="GO:0070042">
    <property type="term" value="F:rRNA (uridine-N3-)-methyltransferase activity"/>
    <property type="evidence" value="ECO:0007669"/>
    <property type="project" value="TreeGrafter"/>
</dbReference>
<dbReference type="InterPro" id="IPR046886">
    <property type="entry name" value="RsmE_MTase_dom"/>
</dbReference>
<dbReference type="NCBIfam" id="NF008692">
    <property type="entry name" value="PRK11713.1-5"/>
    <property type="match status" value="1"/>
</dbReference>
<feature type="domain" description="Ribosomal RNA small subunit methyltransferase E PUA-like" evidence="14">
    <location>
        <begin position="34"/>
        <end position="80"/>
    </location>
</feature>
<dbReference type="GO" id="GO:0070475">
    <property type="term" value="P:rRNA base methylation"/>
    <property type="evidence" value="ECO:0007669"/>
    <property type="project" value="TreeGrafter"/>
</dbReference>
<sequence>MLKGEYMAEELEKWRYPRFFSDTIDENDRIIYMNDEDSKHIAQVLRMRKGDKAIICDKNGHDYLCELSSLENKNAIEFGILDKKDNLAEPDVEITLFQAVPKNDKLDFIVQKATELGAVRIVPFLSKRCVSRPDAKSADKKVQRLQRIAYEASKQCGRGKIPGVMPFTDFKSAVNSIDSDTLPIIFYECGGKKLSELDLSYKKIAVFIGSEGGFEKEEVDYALSKGATAVHLGERILRCETAPVAALAVLMNLTGNL</sequence>
<keyword evidence="8 12" id="KW-0808">Transferase</keyword>
<dbReference type="Gene3D" id="2.40.240.20">
    <property type="entry name" value="Hypothetical PUA domain-like, domain 1"/>
    <property type="match status" value="1"/>
</dbReference>
<dbReference type="GO" id="GO:0005737">
    <property type="term" value="C:cytoplasm"/>
    <property type="evidence" value="ECO:0007669"/>
    <property type="project" value="UniProtKB-SubCell"/>
</dbReference>
<dbReference type="Pfam" id="PF04452">
    <property type="entry name" value="Methyltrans_RNA"/>
    <property type="match status" value="1"/>
</dbReference>
<dbReference type="Proteomes" id="UP000005326">
    <property type="component" value="Unassembled WGS sequence"/>
</dbReference>
<dbReference type="EMBL" id="ABCA03000050">
    <property type="protein sequence ID" value="EDS00278.1"/>
    <property type="molecule type" value="Genomic_DNA"/>
</dbReference>
<proteinExistence type="inferred from homology"/>
<evidence type="ECO:0000256" key="2">
    <source>
        <dbReference type="ARBA" id="ARBA00005528"/>
    </source>
</evidence>
<reference evidence="15" key="1">
    <citation type="submission" date="2007-10" db="EMBL/GenBank/DDBJ databases">
        <authorList>
            <person name="Fulton L."/>
            <person name="Clifton S."/>
            <person name="Fulton B."/>
            <person name="Xu J."/>
            <person name="Minx P."/>
            <person name="Pepin K.H."/>
            <person name="Johnson M."/>
            <person name="Thiruvilangam P."/>
            <person name="Bhonagiri V."/>
            <person name="Nash W.E."/>
            <person name="Mardis E.R."/>
            <person name="Wilson R.K."/>
        </authorList>
    </citation>
    <scope>NUCLEOTIDE SEQUENCE [LARGE SCALE GENOMIC DNA]</scope>
    <source>
        <strain evidence="15">DSM 15702</strain>
    </source>
</reference>
<keyword evidence="7 12" id="KW-0489">Methyltransferase</keyword>
<keyword evidence="16" id="KW-1185">Reference proteome</keyword>